<comment type="caution">
    <text evidence="14">The sequence shown here is derived from an EMBL/GenBank/DDBJ whole genome shotgun (WGS) entry which is preliminary data.</text>
</comment>
<dbReference type="CDD" id="cd00924">
    <property type="entry name" value="Cyt_c_Oxidase_Vb"/>
    <property type="match status" value="1"/>
</dbReference>
<proteinExistence type="inferred from homology"/>
<reference evidence="14" key="1">
    <citation type="journal article" date="2020" name="Stud. Mycol.">
        <title>101 Dothideomycetes genomes: a test case for predicting lifestyles and emergence of pathogens.</title>
        <authorList>
            <person name="Haridas S."/>
            <person name="Albert R."/>
            <person name="Binder M."/>
            <person name="Bloem J."/>
            <person name="Labutti K."/>
            <person name="Salamov A."/>
            <person name="Andreopoulos B."/>
            <person name="Baker S."/>
            <person name="Barry K."/>
            <person name="Bills G."/>
            <person name="Bluhm B."/>
            <person name="Cannon C."/>
            <person name="Castanera R."/>
            <person name="Culley D."/>
            <person name="Daum C."/>
            <person name="Ezra D."/>
            <person name="Gonzalez J."/>
            <person name="Henrissat B."/>
            <person name="Kuo A."/>
            <person name="Liang C."/>
            <person name="Lipzen A."/>
            <person name="Lutzoni F."/>
            <person name="Magnuson J."/>
            <person name="Mondo S."/>
            <person name="Nolan M."/>
            <person name="Ohm R."/>
            <person name="Pangilinan J."/>
            <person name="Park H.-J."/>
            <person name="Ramirez L."/>
            <person name="Alfaro M."/>
            <person name="Sun H."/>
            <person name="Tritt A."/>
            <person name="Yoshinaga Y."/>
            <person name="Zwiers L.-H."/>
            <person name="Turgeon B."/>
            <person name="Goodwin S."/>
            <person name="Spatafora J."/>
            <person name="Crous P."/>
            <person name="Grigoriev I."/>
        </authorList>
    </citation>
    <scope>NUCLEOTIDE SEQUENCE</scope>
    <source>
        <strain evidence="14">CBS 110217</strain>
    </source>
</reference>
<evidence type="ECO:0000256" key="12">
    <source>
        <dbReference type="PIRSR" id="PIRSR602124-2"/>
    </source>
</evidence>
<keyword evidence="7" id="KW-0809">Transit peptide</keyword>
<comment type="similarity">
    <text evidence="3">Belongs to the cytochrome c oxidase subunit 5B family.</text>
</comment>
<name>A0A9P4H547_9PLEO</name>
<evidence type="ECO:0000313" key="15">
    <source>
        <dbReference type="Proteomes" id="UP000799777"/>
    </source>
</evidence>
<feature type="region of interest" description="Disordered" evidence="13">
    <location>
        <begin position="40"/>
        <end position="59"/>
    </location>
</feature>
<gene>
    <name evidence="14" type="ORF">EK21DRAFT_71263</name>
</gene>
<dbReference type="InterPro" id="IPR036972">
    <property type="entry name" value="Cyt_c_oxidase_su5b_sf"/>
</dbReference>
<dbReference type="PANTHER" id="PTHR10122">
    <property type="entry name" value="CYTOCHROME C OXIDASE SUBUNIT 5B, MITOCHONDRIAL"/>
    <property type="match status" value="1"/>
</dbReference>
<keyword evidence="15" id="KW-1185">Reference proteome</keyword>
<keyword evidence="6 12" id="KW-0862">Zinc</keyword>
<evidence type="ECO:0000256" key="4">
    <source>
        <dbReference type="ARBA" id="ARBA00022723"/>
    </source>
</evidence>
<evidence type="ECO:0000256" key="10">
    <source>
        <dbReference type="ARBA" id="ARBA00031366"/>
    </source>
</evidence>
<dbReference type="EMBL" id="ML978222">
    <property type="protein sequence ID" value="KAF2027717.1"/>
    <property type="molecule type" value="Genomic_DNA"/>
</dbReference>
<feature type="binding site" evidence="12">
    <location>
        <position position="143"/>
    </location>
    <ligand>
        <name>Zn(2+)</name>
        <dbReference type="ChEBI" id="CHEBI:29105"/>
    </ligand>
</feature>
<evidence type="ECO:0000256" key="13">
    <source>
        <dbReference type="SAM" id="MobiDB-lite"/>
    </source>
</evidence>
<keyword evidence="4 12" id="KW-0479">Metal-binding</keyword>
<feature type="binding site" evidence="12">
    <location>
        <position position="170"/>
    </location>
    <ligand>
        <name>Zn(2+)</name>
        <dbReference type="ChEBI" id="CHEBI:29105"/>
    </ligand>
</feature>
<feature type="binding site" evidence="12">
    <location>
        <position position="151"/>
    </location>
    <ligand>
        <name>Zn(2+)</name>
        <dbReference type="ChEBI" id="CHEBI:29105"/>
    </ligand>
</feature>
<evidence type="ECO:0000256" key="3">
    <source>
        <dbReference type="ARBA" id="ARBA00010292"/>
    </source>
</evidence>
<dbReference type="FunFam" id="2.60.11.10:FF:000003">
    <property type="entry name" value="Cytochrome c oxidase subunit IV"/>
    <property type="match status" value="1"/>
</dbReference>
<feature type="non-terminal residue" evidence="14">
    <location>
        <position position="1"/>
    </location>
</feature>
<dbReference type="GO" id="GO:0006123">
    <property type="term" value="P:mitochondrial electron transport, cytochrome c to oxygen"/>
    <property type="evidence" value="ECO:0007669"/>
    <property type="project" value="InterPro"/>
</dbReference>
<dbReference type="AlphaFoldDB" id="A0A9P4H547"/>
<dbReference type="InterPro" id="IPR002124">
    <property type="entry name" value="Cyt_c_oxidase_su5b"/>
</dbReference>
<evidence type="ECO:0000256" key="5">
    <source>
        <dbReference type="ARBA" id="ARBA00022792"/>
    </source>
</evidence>
<comment type="pathway">
    <text evidence="2">Energy metabolism; oxidative phosphorylation.</text>
</comment>
<dbReference type="Gene3D" id="2.60.11.10">
    <property type="entry name" value="Cytochrome c oxidase, subunit Vb"/>
    <property type="match status" value="1"/>
</dbReference>
<evidence type="ECO:0000256" key="8">
    <source>
        <dbReference type="ARBA" id="ARBA00023128"/>
    </source>
</evidence>
<feature type="binding site" evidence="12">
    <location>
        <position position="167"/>
    </location>
    <ligand>
        <name>Zn(2+)</name>
        <dbReference type="ChEBI" id="CHEBI:29105"/>
    </ligand>
</feature>
<evidence type="ECO:0000256" key="7">
    <source>
        <dbReference type="ARBA" id="ARBA00022946"/>
    </source>
</evidence>
<feature type="region of interest" description="Disordered" evidence="13">
    <location>
        <begin position="185"/>
        <end position="207"/>
    </location>
</feature>
<dbReference type="OrthoDB" id="10249250at2759"/>
<evidence type="ECO:0000256" key="11">
    <source>
        <dbReference type="ARBA" id="ARBA00070613"/>
    </source>
</evidence>
<dbReference type="GO" id="GO:0046872">
    <property type="term" value="F:metal ion binding"/>
    <property type="evidence" value="ECO:0007669"/>
    <property type="project" value="UniProtKB-KW"/>
</dbReference>
<protein>
    <recommendedName>
        <fullName evidence="11">Cytochrome c oxidase subunit 4, mitochondrial</fullName>
    </recommendedName>
    <alternativeName>
        <fullName evidence="10">Cytochrome c oxidase polypeptide IV</fullName>
    </alternativeName>
</protein>
<evidence type="ECO:0000256" key="9">
    <source>
        <dbReference type="ARBA" id="ARBA00023136"/>
    </source>
</evidence>
<dbReference type="PROSITE" id="PS51359">
    <property type="entry name" value="COX5B_2"/>
    <property type="match status" value="1"/>
</dbReference>
<dbReference type="Pfam" id="PF01215">
    <property type="entry name" value="COX5B"/>
    <property type="match status" value="1"/>
</dbReference>
<dbReference type="GO" id="GO:0045277">
    <property type="term" value="C:respiratory chain complex IV"/>
    <property type="evidence" value="ECO:0007669"/>
    <property type="project" value="InterPro"/>
</dbReference>
<evidence type="ECO:0000256" key="2">
    <source>
        <dbReference type="ARBA" id="ARBA00004673"/>
    </source>
</evidence>
<dbReference type="GO" id="GO:0005743">
    <property type="term" value="C:mitochondrial inner membrane"/>
    <property type="evidence" value="ECO:0007669"/>
    <property type="project" value="UniProtKB-SubCell"/>
</dbReference>
<sequence>PLRSAPIALAMFLQRSAVAAVRRVAPRVLAQRTFTTSFVHRDAKPETPAPKDAAHSASSPSVLAGFKKLEDIKTDEDLLPPGAQPGTVPTDAEQATGLERLEILGKMQGVDIFDMRPLDASRLGTPEDPIVVNSAGNEQYVGCTGYPADSHGVLWITLTREEPQARCMECGSTYKMHYVGPAEDAHAHDHGHGHDSHGPPPKPKDMADFLKPEYLHL</sequence>
<evidence type="ECO:0000256" key="6">
    <source>
        <dbReference type="ARBA" id="ARBA00022833"/>
    </source>
</evidence>
<dbReference type="Proteomes" id="UP000799777">
    <property type="component" value="Unassembled WGS sequence"/>
</dbReference>
<accession>A0A9P4H547</accession>
<comment type="subcellular location">
    <subcellularLocation>
        <location evidence="1">Mitochondrion inner membrane</location>
        <topology evidence="1">Peripheral membrane protein</topology>
        <orientation evidence="1">Matrix side</orientation>
    </subcellularLocation>
</comment>
<keyword evidence="5" id="KW-0999">Mitochondrion inner membrane</keyword>
<dbReference type="SUPFAM" id="SSF57802">
    <property type="entry name" value="Rubredoxin-like"/>
    <property type="match status" value="1"/>
</dbReference>
<dbReference type="PANTHER" id="PTHR10122:SF0">
    <property type="entry name" value="CYTOCHROME C OXIDASE SUBUNIT 5B, ISOFORM A-RELATED"/>
    <property type="match status" value="1"/>
</dbReference>
<evidence type="ECO:0000313" key="14">
    <source>
        <dbReference type="EMBL" id="KAF2027717.1"/>
    </source>
</evidence>
<keyword evidence="8" id="KW-0496">Mitochondrion</keyword>
<keyword evidence="9" id="KW-0472">Membrane</keyword>
<evidence type="ECO:0000256" key="1">
    <source>
        <dbReference type="ARBA" id="ARBA00004443"/>
    </source>
</evidence>
<organism evidence="14 15">
    <name type="scientific">Setomelanomma holmii</name>
    <dbReference type="NCBI Taxonomy" id="210430"/>
    <lineage>
        <taxon>Eukaryota</taxon>
        <taxon>Fungi</taxon>
        <taxon>Dikarya</taxon>
        <taxon>Ascomycota</taxon>
        <taxon>Pezizomycotina</taxon>
        <taxon>Dothideomycetes</taxon>
        <taxon>Pleosporomycetidae</taxon>
        <taxon>Pleosporales</taxon>
        <taxon>Pleosporineae</taxon>
        <taxon>Phaeosphaeriaceae</taxon>
        <taxon>Setomelanomma</taxon>
    </lineage>
</organism>